<evidence type="ECO:0000313" key="1">
    <source>
        <dbReference type="EMBL" id="MDN3724140.1"/>
    </source>
</evidence>
<organism evidence="1 2">
    <name type="scientific">Aequorivita aurantiaca</name>
    <dbReference type="NCBI Taxonomy" id="3053356"/>
    <lineage>
        <taxon>Bacteria</taxon>
        <taxon>Pseudomonadati</taxon>
        <taxon>Bacteroidota</taxon>
        <taxon>Flavobacteriia</taxon>
        <taxon>Flavobacteriales</taxon>
        <taxon>Flavobacteriaceae</taxon>
        <taxon>Aequorivita</taxon>
    </lineage>
</organism>
<dbReference type="SUPFAM" id="SSF51445">
    <property type="entry name" value="(Trans)glycosidases"/>
    <property type="match status" value="1"/>
</dbReference>
<dbReference type="EMBL" id="JAUGQQ010000003">
    <property type="protein sequence ID" value="MDN3724140.1"/>
    <property type="molecule type" value="Genomic_DNA"/>
</dbReference>
<dbReference type="InterPro" id="IPR017853">
    <property type="entry name" value="GH"/>
</dbReference>
<name>A0ABT8DFL6_9FLAO</name>
<evidence type="ECO:0008006" key="3">
    <source>
        <dbReference type="Google" id="ProtNLM"/>
    </source>
</evidence>
<accession>A0ABT8DFL6</accession>
<protein>
    <recommendedName>
        <fullName evidence="3">Beta-glucosidase</fullName>
    </recommendedName>
</protein>
<dbReference type="RefSeq" id="WP_290254233.1">
    <property type="nucleotide sequence ID" value="NZ_JAUGQQ010000003.1"/>
</dbReference>
<comment type="caution">
    <text evidence="1">The sequence shown here is derived from an EMBL/GenBank/DDBJ whole genome shotgun (WGS) entry which is preliminary data.</text>
</comment>
<dbReference type="Gene3D" id="3.20.20.80">
    <property type="entry name" value="Glycosidases"/>
    <property type="match status" value="1"/>
</dbReference>
<dbReference type="Proteomes" id="UP001244787">
    <property type="component" value="Unassembled WGS sequence"/>
</dbReference>
<proteinExistence type="predicted"/>
<gene>
    <name evidence="1" type="ORF">QRD02_07080</name>
</gene>
<keyword evidence="2" id="KW-1185">Reference proteome</keyword>
<sequence>MNLKNPLPPLNSFFMGGFECADHINRSGERINLQRETHHHIRVADDYEALKRLGISVVREGVCWSAVEVKPYIFDFSALLPFFKAARKYKIQIIWDLCHFGYPEDLVPTHPLFVSRFVSFCEQFLQFHLRHSNQRPWLIPINEISFLSWHSGDMRGTVPFAVNSGWDIKYHLCKAKIEAIKAIKTIEPCAVIMAVEPLVKIHAADDTIDSQKLEELNSLQFQAMDIILGRKCPELGGDENLVDALGFNYYYNNQWNHLNVTLPWPDVEKKHTPLSHLLFEAYFKYNKPIILTETGHFGKDRDLWLEEISAECKKALEMEIDLRGICIYPVIDRPDWDNLNSYSNCGIWDLDVHKNRIPFLPYLKSLQNCTPLFTNNDKKLKSKEISAIDA</sequence>
<evidence type="ECO:0000313" key="2">
    <source>
        <dbReference type="Proteomes" id="UP001244787"/>
    </source>
</evidence>
<reference evidence="1 2" key="1">
    <citation type="submission" date="2023-06" db="EMBL/GenBank/DDBJ databases">
        <authorList>
            <person name="Ye Y.-Q."/>
            <person name="Du Z.-J."/>
        </authorList>
    </citation>
    <scope>NUCLEOTIDE SEQUENCE [LARGE SCALE GENOMIC DNA]</scope>
    <source>
        <strain evidence="1 2">SDUM287046</strain>
    </source>
</reference>